<feature type="compositionally biased region" description="Polar residues" evidence="2">
    <location>
        <begin position="761"/>
        <end position="771"/>
    </location>
</feature>
<dbReference type="OrthoDB" id="6088188at2759"/>
<dbReference type="EMBL" id="LSYS01007556">
    <property type="protein sequence ID" value="OPJ71412.1"/>
    <property type="molecule type" value="Genomic_DNA"/>
</dbReference>
<dbReference type="PANTHER" id="PTHR17469:SF14">
    <property type="entry name" value="PROTEIN ITPRID1"/>
    <property type="match status" value="1"/>
</dbReference>
<dbReference type="InterPro" id="IPR043444">
    <property type="entry name" value="TESPA1-like"/>
</dbReference>
<dbReference type="GO" id="GO:0005102">
    <property type="term" value="F:signaling receptor binding"/>
    <property type="evidence" value="ECO:0007669"/>
    <property type="project" value="InterPro"/>
</dbReference>
<dbReference type="SMART" id="SM01257">
    <property type="entry name" value="KRAP_IP3R_bind"/>
    <property type="match status" value="1"/>
</dbReference>
<dbReference type="Pfam" id="PF14723">
    <property type="entry name" value="SSFA2_C"/>
    <property type="match status" value="1"/>
</dbReference>
<evidence type="ECO:0000313" key="5">
    <source>
        <dbReference type="Proteomes" id="UP000190648"/>
    </source>
</evidence>
<feature type="compositionally biased region" description="Polar residues" evidence="2">
    <location>
        <begin position="1"/>
        <end position="11"/>
    </location>
</feature>
<feature type="region of interest" description="Disordered" evidence="2">
    <location>
        <begin position="728"/>
        <end position="771"/>
    </location>
</feature>
<dbReference type="PANTHER" id="PTHR17469">
    <property type="entry name" value="SPERM SPECIFIC ANTIGEN 2-RELATED"/>
    <property type="match status" value="1"/>
</dbReference>
<name>A0A1V4JGT4_PATFA</name>
<feature type="compositionally biased region" description="Low complexity" evidence="2">
    <location>
        <begin position="635"/>
        <end position="653"/>
    </location>
</feature>
<evidence type="ECO:0000256" key="1">
    <source>
        <dbReference type="ARBA" id="ARBA00023054"/>
    </source>
</evidence>
<keyword evidence="1" id="KW-0175">Coiled coil</keyword>
<dbReference type="Proteomes" id="UP000190648">
    <property type="component" value="Unassembled WGS sequence"/>
</dbReference>
<feature type="domain" description="ITPR-interacting" evidence="3">
    <location>
        <begin position="49"/>
        <end position="205"/>
    </location>
</feature>
<keyword evidence="5" id="KW-1185">Reference proteome</keyword>
<dbReference type="InterPro" id="IPR029325">
    <property type="entry name" value="ITPR-bd"/>
</dbReference>
<dbReference type="STRING" id="372326.A0A1V4JGT4"/>
<protein>
    <submittedName>
        <fullName evidence="4">Coiled-coil domain-containing protein 129 isoform A</fullName>
    </submittedName>
</protein>
<accession>A0A1V4JGT4</accession>
<feature type="region of interest" description="Disordered" evidence="2">
    <location>
        <begin position="1"/>
        <end position="20"/>
    </location>
</feature>
<dbReference type="AlphaFoldDB" id="A0A1V4JGT4"/>
<dbReference type="Pfam" id="PF14722">
    <property type="entry name" value="KRAP_IP3R_bind"/>
    <property type="match status" value="1"/>
</dbReference>
<evidence type="ECO:0000256" key="2">
    <source>
        <dbReference type="SAM" id="MobiDB-lite"/>
    </source>
</evidence>
<evidence type="ECO:0000259" key="3">
    <source>
        <dbReference type="SMART" id="SM01257"/>
    </source>
</evidence>
<dbReference type="InterPro" id="IPR029326">
    <property type="entry name" value="SSFA2_C"/>
</dbReference>
<proteinExistence type="predicted"/>
<gene>
    <name evidence="4" type="ORF">AV530_006984</name>
</gene>
<reference evidence="4 5" key="1">
    <citation type="submission" date="2016-02" db="EMBL/GenBank/DDBJ databases">
        <title>Band-tailed pigeon sequencing and assembly.</title>
        <authorList>
            <person name="Soares A.E."/>
            <person name="Novak B.J."/>
            <person name="Rice E.S."/>
            <person name="O'Connell B."/>
            <person name="Chang D."/>
            <person name="Weber S."/>
            <person name="Shapiro B."/>
        </authorList>
    </citation>
    <scope>NUCLEOTIDE SEQUENCE [LARGE SCALE GENOMIC DNA]</scope>
    <source>
        <strain evidence="4">BTP2013</strain>
        <tissue evidence="4">Blood</tissue>
    </source>
</reference>
<feature type="region of interest" description="Disordered" evidence="2">
    <location>
        <begin position="617"/>
        <end position="653"/>
    </location>
</feature>
<sequence>MVTEGNVSLSTSDDKPQGQEQAVSLSVLEMVQMTMQNYRRFLQEFSESPVMSRCSSLSSSQSLTGVSQSITEWLVLWEKDPVEILLDLGFGTEEPDVCTKIPPRFLSGASVAKGINIRVFLEAQKQRMDIERPNLYERFQHLELFDHVTSALSSLLINVNTQQTQVQDGSGDEIDLLDTAKSRPAVTGAKQRRIGQLLKRASQQTALLKQDSLAPGEANLSSKKAQYHSCADIAEREIVQAGFSACVTSDCLTPVQSYRDEGPSAYPTSQHPLTPPWKTWASSRLVAKQPHLSLSCEVPAKEKPRKESPLLVTHTFTKVADLNCKSPDSFEMEEIQSFEDETPCGNAPDTTSAEVLVTRTSSCQSDSSGFMEELPEPVVLQDASLSRKINFISYIHNQETALSDRTEFAMLSEDFQQKLDDCGAKVFITACESILTVPESTKGGSDQGEETHLLLTAENGEYEACNAEPQSFVQEILCDMDRKEDKNGRKQLEKEKCIKEHSLFFQGDTQNKGDPISSKFDHHSYFKTGHKTMNVAFTELIDFNSADISESKIRGEDEGEKCLTKKDVGVTCNENAHGGHKEHVKGPWWGMEVVSKDDTLFAVNKVTNDQKFCKMDGDSKNTRCSSETELLETPQQGSAAQSRSSASSCCSPQVSWRHPTCLAEGPRLNLSVDQKTGSIGKMLGADESEQGDTVQNNEMASAPLKSVTVQMFSGLEFTSRVKCTGQNAPFSDTLAREDSVDSSEDDSLRKSDPGASKDGVKQTTEASSQTDICARKPRWPPLLHPPHAHLKKSASLDTVLSGRDRPCYWGGASDVQAVQGSHCCHCCCCHGCCPWTFSVPVSPQHPVGCCSNHAPTKLQVLKTLMLLQGAATCDLVPCNIHEIEVMKSSCQHFQEKLDEIEQHLTKQQVLFASMMPDEEREEGRHLQLLRQAVRQEVAELEFRLNDQACQVREGILMQLDQLLAEQSHLFSELGLSDWKGKRKAQNEQAFPDAADTVHPQSGCSEMVLQRPPSKNTTAKVEEIFTKFFR</sequence>
<organism evidence="4 5">
    <name type="scientific">Patagioenas fasciata monilis</name>
    <dbReference type="NCBI Taxonomy" id="372326"/>
    <lineage>
        <taxon>Eukaryota</taxon>
        <taxon>Metazoa</taxon>
        <taxon>Chordata</taxon>
        <taxon>Craniata</taxon>
        <taxon>Vertebrata</taxon>
        <taxon>Euteleostomi</taxon>
        <taxon>Archelosauria</taxon>
        <taxon>Archosauria</taxon>
        <taxon>Dinosauria</taxon>
        <taxon>Saurischia</taxon>
        <taxon>Theropoda</taxon>
        <taxon>Coelurosauria</taxon>
        <taxon>Aves</taxon>
        <taxon>Neognathae</taxon>
        <taxon>Neoaves</taxon>
        <taxon>Columbimorphae</taxon>
        <taxon>Columbiformes</taxon>
        <taxon>Columbidae</taxon>
        <taxon>Patagioenas</taxon>
    </lineage>
</organism>
<evidence type="ECO:0000313" key="4">
    <source>
        <dbReference type="EMBL" id="OPJ71412.1"/>
    </source>
</evidence>
<comment type="caution">
    <text evidence="4">The sequence shown here is derived from an EMBL/GenBank/DDBJ whole genome shotgun (WGS) entry which is preliminary data.</text>
</comment>